<dbReference type="FunFam" id="1.10.10.10:FF:000001">
    <property type="entry name" value="LysR family transcriptional regulator"/>
    <property type="match status" value="1"/>
</dbReference>
<proteinExistence type="inferred from homology"/>
<comment type="caution">
    <text evidence="6">The sequence shown here is derived from an EMBL/GenBank/DDBJ whole genome shotgun (WGS) entry which is preliminary data.</text>
</comment>
<dbReference type="InterPro" id="IPR000847">
    <property type="entry name" value="LysR_HTH_N"/>
</dbReference>
<keyword evidence="2" id="KW-0805">Transcription regulation</keyword>
<keyword evidence="7" id="KW-1185">Reference proteome</keyword>
<sequence>MTLEQLRIFIAVAEREHLTQAALALHLTPSAVSSAIRTLEERYAVALFHRTGRRIELTETGRAFLAEARATVGRAREAELFLAEVGDLRRGSLTVHASQTIASYWLPPVLMQLHSKHPGLELHVTAANTELVTAAVIDGAAEIGLVEGAIESALLSQQVVARDRLVIVARPDHPLAPRRGIERDELLAARWILREAGSGTRSVLTSALDAEPGQLTVELTLPSNEAVRAAVRTGPFLGALSELIVQADIDAGRLVKLDFTLPEREFLMLRHRERHRSKASIAFEDLVKPQAR</sequence>
<evidence type="ECO:0000259" key="5">
    <source>
        <dbReference type="PROSITE" id="PS50931"/>
    </source>
</evidence>
<dbReference type="PANTHER" id="PTHR30126:SF39">
    <property type="entry name" value="HTH-TYPE TRANSCRIPTIONAL REGULATOR CYSL"/>
    <property type="match status" value="1"/>
</dbReference>
<dbReference type="SUPFAM" id="SSF53850">
    <property type="entry name" value="Periplasmic binding protein-like II"/>
    <property type="match status" value="1"/>
</dbReference>
<evidence type="ECO:0000256" key="3">
    <source>
        <dbReference type="ARBA" id="ARBA00023125"/>
    </source>
</evidence>
<dbReference type="EMBL" id="PZZZ01000003">
    <property type="protein sequence ID" value="PTM96160.1"/>
    <property type="molecule type" value="Genomic_DNA"/>
</dbReference>
<comment type="similarity">
    <text evidence="1">Belongs to the LysR transcriptional regulatory family.</text>
</comment>
<evidence type="ECO:0000256" key="1">
    <source>
        <dbReference type="ARBA" id="ARBA00009437"/>
    </source>
</evidence>
<accession>A0A2T5BAZ7</accession>
<protein>
    <submittedName>
        <fullName evidence="6">LysR family transcriptional regulator</fullName>
    </submittedName>
</protein>
<dbReference type="InterPro" id="IPR005119">
    <property type="entry name" value="LysR_subst-bd"/>
</dbReference>
<dbReference type="InterPro" id="IPR036390">
    <property type="entry name" value="WH_DNA-bd_sf"/>
</dbReference>
<dbReference type="RefSeq" id="WP_108002661.1">
    <property type="nucleotide sequence ID" value="NZ_JBHEEX010000009.1"/>
</dbReference>
<dbReference type="AlphaFoldDB" id="A0A2T5BAZ7"/>
<dbReference type="GO" id="GO:0000976">
    <property type="term" value="F:transcription cis-regulatory region binding"/>
    <property type="evidence" value="ECO:0007669"/>
    <property type="project" value="TreeGrafter"/>
</dbReference>
<gene>
    <name evidence="6" type="ORF">C7449_103174</name>
</gene>
<feature type="domain" description="HTH lysR-type" evidence="5">
    <location>
        <begin position="1"/>
        <end position="58"/>
    </location>
</feature>
<reference evidence="6 7" key="1">
    <citation type="submission" date="2018-04" db="EMBL/GenBank/DDBJ databases">
        <title>Genomic Encyclopedia of Type Strains, Phase IV (KMG-IV): sequencing the most valuable type-strain genomes for metagenomic binning, comparative biology and taxonomic classification.</title>
        <authorList>
            <person name="Goeker M."/>
        </authorList>
    </citation>
    <scope>NUCLEOTIDE SEQUENCE [LARGE SCALE GENOMIC DNA]</scope>
    <source>
        <strain evidence="6 7">DSM 7138</strain>
    </source>
</reference>
<dbReference type="PROSITE" id="PS50931">
    <property type="entry name" value="HTH_LYSR"/>
    <property type="match status" value="1"/>
</dbReference>
<evidence type="ECO:0000256" key="4">
    <source>
        <dbReference type="ARBA" id="ARBA00023163"/>
    </source>
</evidence>
<dbReference type="InterPro" id="IPR036388">
    <property type="entry name" value="WH-like_DNA-bd_sf"/>
</dbReference>
<keyword evidence="3" id="KW-0238">DNA-binding</keyword>
<dbReference type="OrthoDB" id="9808620at2"/>
<dbReference type="Proteomes" id="UP000241247">
    <property type="component" value="Unassembled WGS sequence"/>
</dbReference>
<dbReference type="Gene3D" id="3.40.190.290">
    <property type="match status" value="1"/>
</dbReference>
<dbReference type="Pfam" id="PF00126">
    <property type="entry name" value="HTH_1"/>
    <property type="match status" value="1"/>
</dbReference>
<dbReference type="Pfam" id="PF03466">
    <property type="entry name" value="LysR_substrate"/>
    <property type="match status" value="1"/>
</dbReference>
<name>A0A2T5BAZ7_MYCDI</name>
<dbReference type="Gene3D" id="1.10.10.10">
    <property type="entry name" value="Winged helix-like DNA-binding domain superfamily/Winged helix DNA-binding domain"/>
    <property type="match status" value="1"/>
</dbReference>
<keyword evidence="4" id="KW-0804">Transcription</keyword>
<evidence type="ECO:0000313" key="6">
    <source>
        <dbReference type="EMBL" id="PTM96160.1"/>
    </source>
</evidence>
<evidence type="ECO:0000256" key="2">
    <source>
        <dbReference type="ARBA" id="ARBA00023015"/>
    </source>
</evidence>
<evidence type="ECO:0000313" key="7">
    <source>
        <dbReference type="Proteomes" id="UP000241247"/>
    </source>
</evidence>
<dbReference type="SUPFAM" id="SSF46785">
    <property type="entry name" value="Winged helix' DNA-binding domain"/>
    <property type="match status" value="1"/>
</dbReference>
<dbReference type="GO" id="GO:0003700">
    <property type="term" value="F:DNA-binding transcription factor activity"/>
    <property type="evidence" value="ECO:0007669"/>
    <property type="project" value="InterPro"/>
</dbReference>
<dbReference type="PANTHER" id="PTHR30126">
    <property type="entry name" value="HTH-TYPE TRANSCRIPTIONAL REGULATOR"/>
    <property type="match status" value="1"/>
</dbReference>
<organism evidence="6 7">
    <name type="scientific">Mycoplana dimorpha</name>
    <dbReference type="NCBI Taxonomy" id="28320"/>
    <lineage>
        <taxon>Bacteria</taxon>
        <taxon>Pseudomonadati</taxon>
        <taxon>Pseudomonadota</taxon>
        <taxon>Alphaproteobacteria</taxon>
        <taxon>Hyphomicrobiales</taxon>
        <taxon>Rhizobiaceae</taxon>
        <taxon>Mycoplana</taxon>
    </lineage>
</organism>